<dbReference type="Pfam" id="PF07993">
    <property type="entry name" value="NAD_binding_4"/>
    <property type="match status" value="1"/>
</dbReference>
<evidence type="ECO:0000259" key="1">
    <source>
        <dbReference type="Pfam" id="PF07993"/>
    </source>
</evidence>
<reference evidence="2 3" key="1">
    <citation type="submission" date="2024-03" db="EMBL/GenBank/DDBJ databases">
        <title>The complete genome of Streptomyces sirii sp.nov.</title>
        <authorList>
            <person name="Zakalyukina Y.V."/>
            <person name="Belik A.R."/>
            <person name="Biryukov M.V."/>
            <person name="Baturina O.A."/>
            <person name="Kabilov M.R."/>
        </authorList>
    </citation>
    <scope>NUCLEOTIDE SEQUENCE [LARGE SCALE GENOMIC DNA]</scope>
    <source>
        <strain evidence="2 3">BP-8</strain>
    </source>
</reference>
<gene>
    <name evidence="2" type="ORF">WAB15_00475</name>
</gene>
<dbReference type="InterPro" id="IPR013120">
    <property type="entry name" value="FAR_NAD-bd"/>
</dbReference>
<dbReference type="SUPFAM" id="SSF51735">
    <property type="entry name" value="NAD(P)-binding Rossmann-fold domains"/>
    <property type="match status" value="1"/>
</dbReference>
<proteinExistence type="predicted"/>
<dbReference type="InterPro" id="IPR036291">
    <property type="entry name" value="NAD(P)-bd_dom_sf"/>
</dbReference>
<name>A0ABZ2QI35_9ACTN</name>
<accession>A0ABZ2QI35</accession>
<evidence type="ECO:0000313" key="2">
    <source>
        <dbReference type="EMBL" id="WXK74587.1"/>
    </source>
</evidence>
<feature type="domain" description="Thioester reductase (TE)" evidence="1">
    <location>
        <begin position="4"/>
        <end position="201"/>
    </location>
</feature>
<keyword evidence="3" id="KW-1185">Reference proteome</keyword>
<dbReference type="InterPro" id="IPR051783">
    <property type="entry name" value="NAD(P)-dependent_oxidoreduct"/>
</dbReference>
<dbReference type="EMBL" id="CP147982">
    <property type="protein sequence ID" value="WXK74587.1"/>
    <property type="molecule type" value="Genomic_DNA"/>
</dbReference>
<dbReference type="Gene3D" id="3.40.50.720">
    <property type="entry name" value="NAD(P)-binding Rossmann-like Domain"/>
    <property type="match status" value="1"/>
</dbReference>
<dbReference type="Proteomes" id="UP001626628">
    <property type="component" value="Chromosome"/>
</dbReference>
<dbReference type="RefSeq" id="WP_407284834.1">
    <property type="nucleotide sequence ID" value="NZ_CP147982.1"/>
</dbReference>
<sequence>MITVTGATGFLGAHLLAGLLRRDDRPVSALVRDDPGTARERLLRAVRSTGARWDAADFHRRVTPVRIELAAPRLGLSAEDHRALARRTQELWHCAADTSPTGPTTALHRANVAGTEHVLQLLDAGARSTRLFHVSTAFVAGERREGTVFEDTLEEGRFGFATSYEESKFRAEALVRGWAQERGRPVVVMRPGVLVTDRPVAPGEPRHWLAVQAARAGVLGRQDPSHVLRAAGLSPDDIRLPYTARMPGRPDAVVNLLQVDWAAAAMLRCADARLPEQPRPASGPNGQGDQGGLVATYHLTHPHDYPVQELLRIALEPCDWLDFALDPDLAPEDVRPLERFLMRLAAGLTPYWWARRRYDRTRLDAATPGLEPPAELSAQYVRSGMAASAPLSCSSAGAAPAGAARKGAVTAHV</sequence>
<dbReference type="PANTHER" id="PTHR48079">
    <property type="entry name" value="PROTEIN YEEZ"/>
    <property type="match status" value="1"/>
</dbReference>
<protein>
    <submittedName>
        <fullName evidence="2">SDR family oxidoreductase</fullName>
    </submittedName>
</protein>
<organism evidence="2 3">
    <name type="scientific">Streptomyces sirii</name>
    <dbReference type="NCBI Taxonomy" id="3127701"/>
    <lineage>
        <taxon>Bacteria</taxon>
        <taxon>Bacillati</taxon>
        <taxon>Actinomycetota</taxon>
        <taxon>Actinomycetes</taxon>
        <taxon>Kitasatosporales</taxon>
        <taxon>Streptomycetaceae</taxon>
        <taxon>Streptomyces</taxon>
    </lineage>
</organism>
<dbReference type="PANTHER" id="PTHR48079:SF6">
    <property type="entry name" value="NAD(P)-BINDING DOMAIN-CONTAINING PROTEIN-RELATED"/>
    <property type="match status" value="1"/>
</dbReference>
<evidence type="ECO:0000313" key="3">
    <source>
        <dbReference type="Proteomes" id="UP001626628"/>
    </source>
</evidence>